<organism evidence="2 3">
    <name type="scientific">Sphingomonas oligophenolica</name>
    <dbReference type="NCBI Taxonomy" id="301154"/>
    <lineage>
        <taxon>Bacteria</taxon>
        <taxon>Pseudomonadati</taxon>
        <taxon>Pseudomonadota</taxon>
        <taxon>Alphaproteobacteria</taxon>
        <taxon>Sphingomonadales</taxon>
        <taxon>Sphingomonadaceae</taxon>
        <taxon>Sphingomonas</taxon>
    </lineage>
</organism>
<feature type="transmembrane region" description="Helical" evidence="1">
    <location>
        <begin position="40"/>
        <end position="63"/>
    </location>
</feature>
<evidence type="ECO:0000256" key="1">
    <source>
        <dbReference type="SAM" id="Phobius"/>
    </source>
</evidence>
<sequence>MNDEPVTSTPPEPIPPAPSVETVAQQAVERAEAAATRRRWITLAEVVGIAGLLIAAASLWMSWSDHRADQQEKQVEKASEAKVRTLVLLTAKPEKDGKQLALKDSAHEVQSIDVRFPASLGLAAQSSVLEPRIEASWFADPILALTHDGPDKRQGRMPVLITSSYWDADQQRSDSAIYDVVWFTEGSFMGVSGRSVRLKGILLRERTASPARLEAIWAAEKPKPAG</sequence>
<name>A0ABU9YCT7_9SPHN</name>
<dbReference type="RefSeq" id="WP_343889911.1">
    <property type="nucleotide sequence ID" value="NZ_BAAAEH010000026.1"/>
</dbReference>
<keyword evidence="3" id="KW-1185">Reference proteome</keyword>
<evidence type="ECO:0000313" key="2">
    <source>
        <dbReference type="EMBL" id="MEN2793611.1"/>
    </source>
</evidence>
<accession>A0ABU9YCT7</accession>
<keyword evidence="1" id="KW-0812">Transmembrane</keyword>
<keyword evidence="1" id="KW-0472">Membrane</keyword>
<keyword evidence="1" id="KW-1133">Transmembrane helix</keyword>
<protein>
    <submittedName>
        <fullName evidence="2">Uncharacterized protein</fullName>
    </submittedName>
</protein>
<dbReference type="Proteomes" id="UP001419910">
    <property type="component" value="Unassembled WGS sequence"/>
</dbReference>
<gene>
    <name evidence="2" type="ORF">ABC974_28605</name>
</gene>
<proteinExistence type="predicted"/>
<comment type="caution">
    <text evidence="2">The sequence shown here is derived from an EMBL/GenBank/DDBJ whole genome shotgun (WGS) entry which is preliminary data.</text>
</comment>
<dbReference type="EMBL" id="JBDIME010000056">
    <property type="protein sequence ID" value="MEN2793611.1"/>
    <property type="molecule type" value="Genomic_DNA"/>
</dbReference>
<reference evidence="2 3" key="1">
    <citation type="submission" date="2024-05" db="EMBL/GenBank/DDBJ databases">
        <authorList>
            <person name="Liu Q."/>
            <person name="Xin Y.-H."/>
        </authorList>
    </citation>
    <scope>NUCLEOTIDE SEQUENCE [LARGE SCALE GENOMIC DNA]</scope>
    <source>
        <strain evidence="2 3">CGMCC 1.10181</strain>
    </source>
</reference>
<evidence type="ECO:0000313" key="3">
    <source>
        <dbReference type="Proteomes" id="UP001419910"/>
    </source>
</evidence>